<evidence type="ECO:0000313" key="3">
    <source>
        <dbReference type="Proteomes" id="UP001478862"/>
    </source>
</evidence>
<accession>A0ABV1MRY6</accession>
<dbReference type="Proteomes" id="UP001478862">
    <property type="component" value="Unassembled WGS sequence"/>
</dbReference>
<evidence type="ECO:0000259" key="1">
    <source>
        <dbReference type="Pfam" id="PF20753"/>
    </source>
</evidence>
<feature type="domain" description="Phage tail-like C-terminal" evidence="1">
    <location>
        <begin position="118"/>
        <end position="203"/>
    </location>
</feature>
<comment type="caution">
    <text evidence="2">The sequence shown here is derived from an EMBL/GenBank/DDBJ whole genome shotgun (WGS) entry which is preliminary data.</text>
</comment>
<proteinExistence type="predicted"/>
<dbReference type="RefSeq" id="WP_349659901.1">
    <property type="nucleotide sequence ID" value="NZ_JBEGDG010000007.1"/>
</dbReference>
<gene>
    <name evidence="2" type="ORF">ABNX05_11640</name>
</gene>
<evidence type="ECO:0000313" key="2">
    <source>
        <dbReference type="EMBL" id="MEQ6355272.1"/>
    </source>
</evidence>
<name>A0ABV1MRY6_9BACI</name>
<dbReference type="InterPro" id="IPR048276">
    <property type="entry name" value="Phage_tail-like_C"/>
</dbReference>
<dbReference type="Pfam" id="PF20753">
    <property type="entry name" value="DUF6558_C"/>
    <property type="match status" value="1"/>
</dbReference>
<keyword evidence="3" id="KW-1185">Reference proteome</keyword>
<reference evidence="2 3" key="1">
    <citation type="submission" date="2024-06" db="EMBL/GenBank/DDBJ databases">
        <title>Lysinibacillus zambalefons sp. nov., a Novel Firmicute Isolated from the Poon Bato Zambales Hyperalkaline Spring.</title>
        <authorList>
            <person name="Aja J.A."/>
            <person name="Lazaro J.E.H."/>
            <person name="Llorin L.D."/>
            <person name="Lim K.R."/>
            <person name="Teodosio J."/>
            <person name="Dalisay D.S."/>
        </authorList>
    </citation>
    <scope>NUCLEOTIDE SEQUENCE [LARGE SCALE GENOMIC DNA]</scope>
    <source>
        <strain evidence="2 3">M3</strain>
    </source>
</reference>
<organism evidence="2 3">
    <name type="scientific">Lysinibacillus zambalensis</name>
    <dbReference type="NCBI Taxonomy" id="3160866"/>
    <lineage>
        <taxon>Bacteria</taxon>
        <taxon>Bacillati</taxon>
        <taxon>Bacillota</taxon>
        <taxon>Bacilli</taxon>
        <taxon>Bacillales</taxon>
        <taxon>Bacillaceae</taxon>
        <taxon>Lysinibacillus</taxon>
    </lineage>
</organism>
<sequence>MKWGSLIKSTGSYTSKNYEISNVSSKYLTTILSNIINIHNQKVDFFFSISYDYVNWTDWKLINFNGTNLLDGYELDGLIFRYKIVMDSEKDNEKPYIQSFSISFDPCESFENLGDFDIKPKLWIRKKNGNGAIEITNIITNQKIVVENLIDNEEVFIDCEKEDIVSNRQNLGVYRYDDHNDEYLEIVKGENFLKGKGDFDMDIRHRYVFLQE</sequence>
<protein>
    <recommendedName>
        <fullName evidence="1">Phage tail-like C-terminal domain-containing protein</fullName>
    </recommendedName>
</protein>
<dbReference type="EMBL" id="JBEGDG010000007">
    <property type="protein sequence ID" value="MEQ6355272.1"/>
    <property type="molecule type" value="Genomic_DNA"/>
</dbReference>